<reference evidence="2 3" key="1">
    <citation type="submission" date="2024-09" db="EMBL/GenBank/DDBJ databases">
        <title>Rethinking Asexuality: The Enigmatic Case of Functional Sexual Genes in Lepraria (Stereocaulaceae).</title>
        <authorList>
            <person name="Doellman M."/>
            <person name="Sun Y."/>
            <person name="Barcenas-Pena A."/>
            <person name="Lumbsch H.T."/>
            <person name="Grewe F."/>
        </authorList>
    </citation>
    <scope>NUCLEOTIDE SEQUENCE [LARGE SCALE GENOMIC DNA]</scope>
    <source>
        <strain evidence="2 3">Mercado 3170</strain>
    </source>
</reference>
<protein>
    <recommendedName>
        <fullName evidence="4">ATP synthase F0 subunit 8</fullName>
    </recommendedName>
</protein>
<sequence length="108" mass="11677">MSSSFAIAFAHFLYFIAIAFGVIIALLLLVGLVVCTAIISRKIHCWISESRRVRNLRRETVVGCRAAAVEAGGDVEMNAVPRIEVSLLGAGAEKKLVAPVKCHYSGYL</sequence>
<keyword evidence="1" id="KW-0812">Transmembrane</keyword>
<evidence type="ECO:0000313" key="3">
    <source>
        <dbReference type="Proteomes" id="UP001590950"/>
    </source>
</evidence>
<keyword evidence="3" id="KW-1185">Reference proteome</keyword>
<gene>
    <name evidence="2" type="ORF">N7G274_005497</name>
</gene>
<organism evidence="2 3">
    <name type="scientific">Stereocaulon virgatum</name>
    <dbReference type="NCBI Taxonomy" id="373712"/>
    <lineage>
        <taxon>Eukaryota</taxon>
        <taxon>Fungi</taxon>
        <taxon>Dikarya</taxon>
        <taxon>Ascomycota</taxon>
        <taxon>Pezizomycotina</taxon>
        <taxon>Lecanoromycetes</taxon>
        <taxon>OSLEUM clade</taxon>
        <taxon>Lecanoromycetidae</taxon>
        <taxon>Lecanorales</taxon>
        <taxon>Lecanorineae</taxon>
        <taxon>Stereocaulaceae</taxon>
        <taxon>Stereocaulon</taxon>
    </lineage>
</organism>
<name>A0ABR4A7Q7_9LECA</name>
<accession>A0ABR4A7Q7</accession>
<comment type="caution">
    <text evidence="2">The sequence shown here is derived from an EMBL/GenBank/DDBJ whole genome shotgun (WGS) entry which is preliminary data.</text>
</comment>
<keyword evidence="1" id="KW-0472">Membrane</keyword>
<dbReference type="Proteomes" id="UP001590950">
    <property type="component" value="Unassembled WGS sequence"/>
</dbReference>
<feature type="transmembrane region" description="Helical" evidence="1">
    <location>
        <begin position="12"/>
        <end position="39"/>
    </location>
</feature>
<proteinExistence type="predicted"/>
<evidence type="ECO:0008006" key="4">
    <source>
        <dbReference type="Google" id="ProtNLM"/>
    </source>
</evidence>
<evidence type="ECO:0000313" key="2">
    <source>
        <dbReference type="EMBL" id="KAL2041713.1"/>
    </source>
</evidence>
<evidence type="ECO:0000256" key="1">
    <source>
        <dbReference type="SAM" id="Phobius"/>
    </source>
</evidence>
<dbReference type="EMBL" id="JBEFKJ010000016">
    <property type="protein sequence ID" value="KAL2041713.1"/>
    <property type="molecule type" value="Genomic_DNA"/>
</dbReference>
<keyword evidence="1" id="KW-1133">Transmembrane helix</keyword>